<dbReference type="RefSeq" id="WP_260329104.1">
    <property type="nucleotide sequence ID" value="NZ_JACHWI010000001.1"/>
</dbReference>
<evidence type="ECO:0000313" key="2">
    <source>
        <dbReference type="Proteomes" id="UP000249341"/>
    </source>
</evidence>
<dbReference type="AlphaFoldDB" id="A0A327YW49"/>
<proteinExistence type="predicted"/>
<organism evidence="1 2">
    <name type="scientific">Actinoplanes lutulentus</name>
    <dbReference type="NCBI Taxonomy" id="1287878"/>
    <lineage>
        <taxon>Bacteria</taxon>
        <taxon>Bacillati</taxon>
        <taxon>Actinomycetota</taxon>
        <taxon>Actinomycetes</taxon>
        <taxon>Micromonosporales</taxon>
        <taxon>Micromonosporaceae</taxon>
        <taxon>Actinoplanes</taxon>
    </lineage>
</organism>
<reference evidence="1 2" key="1">
    <citation type="submission" date="2018-06" db="EMBL/GenBank/DDBJ databases">
        <title>Genomic Encyclopedia of Type Strains, Phase III (KMG-III): the genomes of soil and plant-associated and newly described type strains.</title>
        <authorList>
            <person name="Whitman W."/>
        </authorList>
    </citation>
    <scope>NUCLEOTIDE SEQUENCE [LARGE SCALE GENOMIC DNA]</scope>
    <source>
        <strain evidence="1 2">CGMCC 4.7090</strain>
    </source>
</reference>
<protein>
    <submittedName>
        <fullName evidence="1">Uncharacterized protein</fullName>
    </submittedName>
</protein>
<accession>A0A327YW49</accession>
<dbReference type="Proteomes" id="UP000249341">
    <property type="component" value="Unassembled WGS sequence"/>
</dbReference>
<dbReference type="EMBL" id="QLMJ01000033">
    <property type="protein sequence ID" value="RAK25478.1"/>
    <property type="molecule type" value="Genomic_DNA"/>
</dbReference>
<comment type="caution">
    <text evidence="1">The sequence shown here is derived from an EMBL/GenBank/DDBJ whole genome shotgun (WGS) entry which is preliminary data.</text>
</comment>
<keyword evidence="2" id="KW-1185">Reference proteome</keyword>
<sequence length="42" mass="4413">MSATDNSKPRLRVKILLAAVSGVVAGAVKAGVQWVIDNFTDN</sequence>
<name>A0A327YW49_9ACTN</name>
<gene>
    <name evidence="1" type="ORF">B0I29_13317</name>
</gene>
<evidence type="ECO:0000313" key="1">
    <source>
        <dbReference type="EMBL" id="RAK25478.1"/>
    </source>
</evidence>